<reference evidence="1" key="1">
    <citation type="journal article" date="2021" name="Microb. Physiol.">
        <title>Proteogenomic Insights into the Physiology of Marine, Sulfate-Reducing, Filamentous Desulfonema limicola and Desulfonema magnum.</title>
        <authorList>
            <person name="Schnaars V."/>
            <person name="Wohlbrand L."/>
            <person name="Scheve S."/>
            <person name="Hinrichs C."/>
            <person name="Reinhardt R."/>
            <person name="Rabus R."/>
        </authorList>
    </citation>
    <scope>NUCLEOTIDE SEQUENCE</scope>
    <source>
        <strain evidence="1">4be13</strain>
    </source>
</reference>
<organism evidence="1 2">
    <name type="scientific">Desulfonema magnum</name>
    <dbReference type="NCBI Taxonomy" id="45655"/>
    <lineage>
        <taxon>Bacteria</taxon>
        <taxon>Pseudomonadati</taxon>
        <taxon>Thermodesulfobacteriota</taxon>
        <taxon>Desulfobacteria</taxon>
        <taxon>Desulfobacterales</taxon>
        <taxon>Desulfococcaceae</taxon>
        <taxon>Desulfonema</taxon>
    </lineage>
</organism>
<sequence>MPRPGNPNTVDLKSSGRIRSAKILFLQLRKSIFRTPERKPENLFSLKSTVLPGTPGFLCRPACGPEPFRSAENILPLRQIGN</sequence>
<gene>
    <name evidence="1" type="ORF">dnm_027610</name>
</gene>
<evidence type="ECO:0000313" key="1">
    <source>
        <dbReference type="EMBL" id="QTA86737.1"/>
    </source>
</evidence>
<dbReference type="KEGG" id="dmm:dnm_027610"/>
<dbReference type="EMBL" id="CP061800">
    <property type="protein sequence ID" value="QTA86737.1"/>
    <property type="molecule type" value="Genomic_DNA"/>
</dbReference>
<protein>
    <submittedName>
        <fullName evidence="1">Uncharacterized protein</fullName>
    </submittedName>
</protein>
<dbReference type="Proteomes" id="UP000663722">
    <property type="component" value="Chromosome"/>
</dbReference>
<name>A0A975BJI9_9BACT</name>
<evidence type="ECO:0000313" key="2">
    <source>
        <dbReference type="Proteomes" id="UP000663722"/>
    </source>
</evidence>
<keyword evidence="2" id="KW-1185">Reference proteome</keyword>
<dbReference type="AlphaFoldDB" id="A0A975BJI9"/>
<proteinExistence type="predicted"/>
<accession>A0A975BJI9</accession>